<dbReference type="InterPro" id="IPR047803">
    <property type="entry name" value="DCD1A/B-like"/>
</dbReference>
<comment type="caution">
    <text evidence="2">The sequence shown here is derived from an EMBL/GenBank/DDBJ whole genome shotgun (WGS) entry which is preliminary data.</text>
</comment>
<accession>A0A8J2V566</accession>
<dbReference type="NCBIfam" id="NF040521">
    <property type="entry name" value="C45_proenzyme"/>
    <property type="match status" value="1"/>
</dbReference>
<feature type="domain" description="Peptidase C45 hydrolase" evidence="1">
    <location>
        <begin position="187"/>
        <end position="416"/>
    </location>
</feature>
<reference evidence="2" key="2">
    <citation type="submission" date="2020-09" db="EMBL/GenBank/DDBJ databases">
        <authorList>
            <person name="Sun Q."/>
            <person name="Zhou Y."/>
        </authorList>
    </citation>
    <scope>NUCLEOTIDE SEQUENCE</scope>
    <source>
        <strain evidence="2">CGMCC 1.12924</strain>
    </source>
</reference>
<dbReference type="InterPro" id="IPR047794">
    <property type="entry name" value="C45_proenzyme-like"/>
</dbReference>
<evidence type="ECO:0000313" key="3">
    <source>
        <dbReference type="Proteomes" id="UP000652231"/>
    </source>
</evidence>
<dbReference type="EMBL" id="BMGK01000001">
    <property type="protein sequence ID" value="GGD80961.1"/>
    <property type="molecule type" value="Genomic_DNA"/>
</dbReference>
<evidence type="ECO:0000259" key="1">
    <source>
        <dbReference type="Pfam" id="PF03417"/>
    </source>
</evidence>
<keyword evidence="3" id="KW-1185">Reference proteome</keyword>
<name>A0A8J2V566_9FLAO</name>
<dbReference type="PANTHER" id="PTHR35190">
    <property type="entry name" value="PROTEIN DCD1B"/>
    <property type="match status" value="1"/>
</dbReference>
<organism evidence="2 3">
    <name type="scientific">Planktosalinus lacus</name>
    <dbReference type="NCBI Taxonomy" id="1526573"/>
    <lineage>
        <taxon>Bacteria</taxon>
        <taxon>Pseudomonadati</taxon>
        <taxon>Bacteroidota</taxon>
        <taxon>Flavobacteriia</taxon>
        <taxon>Flavobacteriales</taxon>
        <taxon>Flavobacteriaceae</taxon>
        <taxon>Planktosalinus</taxon>
    </lineage>
</organism>
<sequence>MKFIFKIGFLFLLLIVLNSCGVSKSINHQPIVEKYNQTTPEINRNSDTFFTNNSNFLVQNDFDLWELKVSGDPLQIGLITGALTQPLLHYQEEVFFEKVQELVPSKFKQNLLRSFLKWYNRKLYLHVPEEYKTEIYGLSRYAGDTYNFIAPPYLRMLYLHAAHDIGHAMQELALVGCTSVAVWGENSEDGKLLIGRNFDFYAGDDFAKNKIIAFVEPESGYPFMSVTWAGMIGVVSGMNNQGLTVTMNAGKSETPLVAKTPVSILAREILQYAKNIEEAISIAKKREVFVSESIMIGSSEDQKAMLIEVSPDNFGVYEVSNQTHLICSNHFQSDAYKDDERNSQHIEESHSQYRFDRVEELLEEQQQLNPTKIAALLRNREGLNNRKIGYGNEKALNQLLAHHAVIFKPEEKMVWVSSNPYQLGAFVAYDLDEVFGETKFADTTLAIKSKTIPKDSFLNTIEYQNYEEFRVYDRKIDKALSEKDTLSVNFIVNYQASNPENWVVYYKVGKYYQQNKWYQAAAQQYEKALSKEVTTLIDTNEIEKQLLKVKRKIKK</sequence>
<dbReference type="RefSeq" id="WP_188438501.1">
    <property type="nucleotide sequence ID" value="NZ_BMGK01000001.1"/>
</dbReference>
<dbReference type="AlphaFoldDB" id="A0A8J2V566"/>
<dbReference type="Proteomes" id="UP000652231">
    <property type="component" value="Unassembled WGS sequence"/>
</dbReference>
<evidence type="ECO:0000313" key="2">
    <source>
        <dbReference type="EMBL" id="GGD80961.1"/>
    </source>
</evidence>
<dbReference type="PANTHER" id="PTHR35190:SF2">
    <property type="entry name" value="PROTEIN DCD1B"/>
    <property type="match status" value="1"/>
</dbReference>
<dbReference type="Gene3D" id="3.60.60.10">
    <property type="entry name" value="Penicillin V Acylase, Chain A"/>
    <property type="match status" value="1"/>
</dbReference>
<protein>
    <submittedName>
        <fullName evidence="2">Acyl-CoA--6-aminopenicillanic acid acyl-transferase</fullName>
    </submittedName>
</protein>
<reference evidence="2" key="1">
    <citation type="journal article" date="2014" name="Int. J. Syst. Evol. Microbiol.">
        <title>Complete genome sequence of Corynebacterium casei LMG S-19264T (=DSM 44701T), isolated from a smear-ripened cheese.</title>
        <authorList>
            <consortium name="US DOE Joint Genome Institute (JGI-PGF)"/>
            <person name="Walter F."/>
            <person name="Albersmeier A."/>
            <person name="Kalinowski J."/>
            <person name="Ruckert C."/>
        </authorList>
    </citation>
    <scope>NUCLEOTIDE SEQUENCE</scope>
    <source>
        <strain evidence="2">CGMCC 1.12924</strain>
    </source>
</reference>
<gene>
    <name evidence="2" type="ORF">GCM10011312_01570</name>
</gene>
<proteinExistence type="predicted"/>
<dbReference type="Pfam" id="PF03417">
    <property type="entry name" value="AAT"/>
    <property type="match status" value="1"/>
</dbReference>
<dbReference type="InterPro" id="IPR005079">
    <property type="entry name" value="Peptidase_C45_hydrolase"/>
</dbReference>